<keyword evidence="3" id="KW-1185">Reference proteome</keyword>
<dbReference type="Proteomes" id="UP000077363">
    <property type="component" value="Chromosome"/>
</dbReference>
<dbReference type="AlphaFoldDB" id="A0A172T9W9"/>
<gene>
    <name evidence="2" type="ORF">SU48_08505</name>
</gene>
<sequence>MRLSVRLALMVCAAALAGCGPTQQQDLTATVLFTASGSFDAQADTKDRVGGGIRRVQWTEKPPLDAAEVTVRYDSDARTLAWIMQIEAPKFSAEALAGPGGETVNTAQGAGTFVASGRLRDVLILPTDTGLTLMTRGYAAQEEPTLLPAFGRVR</sequence>
<dbReference type="KEGG" id="dpu:SU48_08505"/>
<dbReference type="STRING" id="1182568.SU48_08505"/>
<protein>
    <recommendedName>
        <fullName evidence="4">Lipoprotein</fullName>
    </recommendedName>
</protein>
<name>A0A172T9W9_9DEIO</name>
<organism evidence="2 3">
    <name type="scientific">Deinococcus puniceus</name>
    <dbReference type="NCBI Taxonomy" id="1182568"/>
    <lineage>
        <taxon>Bacteria</taxon>
        <taxon>Thermotogati</taxon>
        <taxon>Deinococcota</taxon>
        <taxon>Deinococci</taxon>
        <taxon>Deinococcales</taxon>
        <taxon>Deinococcaceae</taxon>
        <taxon>Deinococcus</taxon>
    </lineage>
</organism>
<reference evidence="2 3" key="1">
    <citation type="submission" date="2015-01" db="EMBL/GenBank/DDBJ databases">
        <title>Deinococcus puniceus/DY1/ whole genome sequencing.</title>
        <authorList>
            <person name="Kim M.K."/>
            <person name="Srinivasan S."/>
            <person name="Lee J.-J."/>
        </authorList>
    </citation>
    <scope>NUCLEOTIDE SEQUENCE [LARGE SCALE GENOMIC DNA]</scope>
    <source>
        <strain evidence="2 3">DY1</strain>
    </source>
</reference>
<evidence type="ECO:0000313" key="2">
    <source>
        <dbReference type="EMBL" id="ANE43810.1"/>
    </source>
</evidence>
<evidence type="ECO:0000256" key="1">
    <source>
        <dbReference type="SAM" id="SignalP"/>
    </source>
</evidence>
<dbReference type="PATRIC" id="fig|1182568.3.peg.1768"/>
<keyword evidence="1" id="KW-0732">Signal</keyword>
<proteinExistence type="predicted"/>
<feature type="chain" id="PRO_5008000545" description="Lipoprotein" evidence="1">
    <location>
        <begin position="18"/>
        <end position="154"/>
    </location>
</feature>
<dbReference type="PROSITE" id="PS51257">
    <property type="entry name" value="PROKAR_LIPOPROTEIN"/>
    <property type="match status" value="1"/>
</dbReference>
<evidence type="ECO:0008006" key="4">
    <source>
        <dbReference type="Google" id="ProtNLM"/>
    </source>
</evidence>
<dbReference type="RefSeq" id="WP_064014879.1">
    <property type="nucleotide sequence ID" value="NZ_CP011387.1"/>
</dbReference>
<dbReference type="OrthoDB" id="67975at2"/>
<accession>A0A172T9W9</accession>
<feature type="signal peptide" evidence="1">
    <location>
        <begin position="1"/>
        <end position="17"/>
    </location>
</feature>
<dbReference type="EMBL" id="CP011387">
    <property type="protein sequence ID" value="ANE43810.1"/>
    <property type="molecule type" value="Genomic_DNA"/>
</dbReference>
<evidence type="ECO:0000313" key="3">
    <source>
        <dbReference type="Proteomes" id="UP000077363"/>
    </source>
</evidence>